<dbReference type="InterPro" id="IPR010621">
    <property type="entry name" value="DUF1214"/>
</dbReference>
<dbReference type="PIRSF" id="PIRSF009471">
    <property type="entry name" value="UCP009471"/>
    <property type="match status" value="1"/>
</dbReference>
<evidence type="ECO:0000259" key="2">
    <source>
        <dbReference type="Pfam" id="PF06742"/>
    </source>
</evidence>
<dbReference type="PANTHER" id="PTHR36509:SF2">
    <property type="entry name" value="BLL3101 PROTEIN"/>
    <property type="match status" value="1"/>
</dbReference>
<dbReference type="AlphaFoldDB" id="A0A1I5A386"/>
<proteinExistence type="predicted"/>
<dbReference type="InterPro" id="IPR037049">
    <property type="entry name" value="DUF1214_C_sf"/>
</dbReference>
<dbReference type="InterPro" id="IPR012038">
    <property type="entry name" value="UCP009471"/>
</dbReference>
<dbReference type="Gene3D" id="2.60.120.600">
    <property type="entry name" value="Domain of unknown function DUF1214, C-terminal domain"/>
    <property type="match status" value="1"/>
</dbReference>
<dbReference type="PANTHER" id="PTHR36509">
    <property type="entry name" value="BLL3101 PROTEIN"/>
    <property type="match status" value="1"/>
</dbReference>
<sequence length="191" mass="20469">MRLIGDIILFAVVAIGLGIGSAYFAVNHADRFGLFQIGPWHAWPDAAGPDVNPYSRADQARRGSLKLASGEGIAFVATTDDKGTPLDGACHYRVEGSELPSRIWTLTLTTRSGELIDNPSNRYSLHSQDVARVSGSRFDIVTGPEIMGGNWLQSPANVPFKLVLRLYETPHTSGGGYSEIELPSIAATGCP</sequence>
<dbReference type="SUPFAM" id="SSF160935">
    <property type="entry name" value="VPA0735-like"/>
    <property type="match status" value="1"/>
</dbReference>
<evidence type="ECO:0000313" key="4">
    <source>
        <dbReference type="Proteomes" id="UP000199236"/>
    </source>
</evidence>
<dbReference type="STRING" id="655353.SAMN04488056_101326"/>
<gene>
    <name evidence="3" type="ORF">SAMN04488056_101326</name>
</gene>
<keyword evidence="4" id="KW-1185">Reference proteome</keyword>
<dbReference type="Pfam" id="PF06742">
    <property type="entry name" value="DUF1214"/>
    <property type="match status" value="1"/>
</dbReference>
<keyword evidence="1" id="KW-0472">Membrane</keyword>
<feature type="transmembrane region" description="Helical" evidence="1">
    <location>
        <begin position="7"/>
        <end position="26"/>
    </location>
</feature>
<dbReference type="EMBL" id="FOVR01000001">
    <property type="protein sequence ID" value="SFN56853.1"/>
    <property type="molecule type" value="Genomic_DNA"/>
</dbReference>
<organism evidence="3 4">
    <name type="scientific">Cohaesibacter marisflavi</name>
    <dbReference type="NCBI Taxonomy" id="655353"/>
    <lineage>
        <taxon>Bacteria</taxon>
        <taxon>Pseudomonadati</taxon>
        <taxon>Pseudomonadota</taxon>
        <taxon>Alphaproteobacteria</taxon>
        <taxon>Hyphomicrobiales</taxon>
        <taxon>Cohaesibacteraceae</taxon>
    </lineage>
</organism>
<keyword evidence="1" id="KW-1133">Transmembrane helix</keyword>
<feature type="domain" description="DUF1214" evidence="2">
    <location>
        <begin position="71"/>
        <end position="170"/>
    </location>
</feature>
<accession>A0A1I5A386</accession>
<dbReference type="Proteomes" id="UP000199236">
    <property type="component" value="Unassembled WGS sequence"/>
</dbReference>
<dbReference type="RefSeq" id="WP_090068175.1">
    <property type="nucleotide sequence ID" value="NZ_FOVR01000001.1"/>
</dbReference>
<evidence type="ECO:0000256" key="1">
    <source>
        <dbReference type="SAM" id="Phobius"/>
    </source>
</evidence>
<protein>
    <recommendedName>
        <fullName evidence="2">DUF1214 domain-containing protein</fullName>
    </recommendedName>
</protein>
<name>A0A1I5A386_9HYPH</name>
<keyword evidence="1" id="KW-0812">Transmembrane</keyword>
<reference evidence="3 4" key="1">
    <citation type="submission" date="2016-10" db="EMBL/GenBank/DDBJ databases">
        <authorList>
            <person name="de Groot N.N."/>
        </authorList>
    </citation>
    <scope>NUCLEOTIDE SEQUENCE [LARGE SCALE GENOMIC DNA]</scope>
    <source>
        <strain evidence="3 4">CGMCC 1.9157</strain>
    </source>
</reference>
<dbReference type="OrthoDB" id="7837485at2"/>
<evidence type="ECO:0000313" key="3">
    <source>
        <dbReference type="EMBL" id="SFN56853.1"/>
    </source>
</evidence>